<sequence length="346" mass="39133">MGYLVRAYYNISPTRYYKDDPCWNADLKSKTTEDIISIRSFVEVFVLNHYVLARKIFFVKPNSGIIRKLPEVEGKGKGIVSNEQAAQSLLNLQKPKNKSTTDQYIFQRQTPATQDSSTRPFAQPQDDTSANVADTEIFNNDEEHGEEVSHTVALEERNVELDEGQARSDPAKTPESRPEPEHELMEEDQAGSNPRQSHHTTEEQVLIENPPSSIRTLSLMNNLDDAFTFSDQFLNDKPMEEEPGKANVETEVESMVIVPIHQASSSVPPLSTPIIDLTPPKPVSPPIDKQVNKVVKEAVHNALQAPLHERFRDLSEAQMTEILHDRMFESDSYKSHPDHATLYEDL</sequence>
<organism evidence="2 3">
    <name type="scientific">Tanacetum coccineum</name>
    <dbReference type="NCBI Taxonomy" id="301880"/>
    <lineage>
        <taxon>Eukaryota</taxon>
        <taxon>Viridiplantae</taxon>
        <taxon>Streptophyta</taxon>
        <taxon>Embryophyta</taxon>
        <taxon>Tracheophyta</taxon>
        <taxon>Spermatophyta</taxon>
        <taxon>Magnoliopsida</taxon>
        <taxon>eudicotyledons</taxon>
        <taxon>Gunneridae</taxon>
        <taxon>Pentapetalae</taxon>
        <taxon>asterids</taxon>
        <taxon>campanulids</taxon>
        <taxon>Asterales</taxon>
        <taxon>Asteraceae</taxon>
        <taxon>Asteroideae</taxon>
        <taxon>Anthemideae</taxon>
        <taxon>Anthemidinae</taxon>
        <taxon>Tanacetum</taxon>
    </lineage>
</organism>
<feature type="region of interest" description="Disordered" evidence="1">
    <location>
        <begin position="109"/>
        <end position="131"/>
    </location>
</feature>
<reference evidence="2" key="1">
    <citation type="journal article" date="2022" name="Int. J. Mol. Sci.">
        <title>Draft Genome of Tanacetum Coccineum: Genomic Comparison of Closely Related Tanacetum-Family Plants.</title>
        <authorList>
            <person name="Yamashiro T."/>
            <person name="Shiraishi A."/>
            <person name="Nakayama K."/>
            <person name="Satake H."/>
        </authorList>
    </citation>
    <scope>NUCLEOTIDE SEQUENCE</scope>
</reference>
<protein>
    <submittedName>
        <fullName evidence="2">Uncharacterized protein</fullName>
    </submittedName>
</protein>
<dbReference type="EMBL" id="BQNB010009777">
    <property type="protein sequence ID" value="GJS68258.1"/>
    <property type="molecule type" value="Genomic_DNA"/>
</dbReference>
<evidence type="ECO:0000313" key="3">
    <source>
        <dbReference type="Proteomes" id="UP001151760"/>
    </source>
</evidence>
<evidence type="ECO:0000313" key="2">
    <source>
        <dbReference type="EMBL" id="GJS68258.1"/>
    </source>
</evidence>
<comment type="caution">
    <text evidence="2">The sequence shown here is derived from an EMBL/GenBank/DDBJ whole genome shotgun (WGS) entry which is preliminary data.</text>
</comment>
<accession>A0ABQ4XTP0</accession>
<gene>
    <name evidence="2" type="ORF">Tco_0682823</name>
</gene>
<keyword evidence="3" id="KW-1185">Reference proteome</keyword>
<dbReference type="Proteomes" id="UP001151760">
    <property type="component" value="Unassembled WGS sequence"/>
</dbReference>
<feature type="region of interest" description="Disordered" evidence="1">
    <location>
        <begin position="156"/>
        <end position="211"/>
    </location>
</feature>
<reference evidence="2" key="2">
    <citation type="submission" date="2022-01" db="EMBL/GenBank/DDBJ databases">
        <authorList>
            <person name="Yamashiro T."/>
            <person name="Shiraishi A."/>
            <person name="Satake H."/>
            <person name="Nakayama K."/>
        </authorList>
    </citation>
    <scope>NUCLEOTIDE SEQUENCE</scope>
</reference>
<feature type="compositionally biased region" description="Basic and acidic residues" evidence="1">
    <location>
        <begin position="156"/>
        <end position="183"/>
    </location>
</feature>
<evidence type="ECO:0000256" key="1">
    <source>
        <dbReference type="SAM" id="MobiDB-lite"/>
    </source>
</evidence>
<name>A0ABQ4XTP0_9ASTR</name>
<proteinExistence type="predicted"/>